<dbReference type="PROSITE" id="PS50011">
    <property type="entry name" value="PROTEIN_KINASE_DOM"/>
    <property type="match status" value="1"/>
</dbReference>
<feature type="non-terminal residue" evidence="10">
    <location>
        <position position="1"/>
    </location>
</feature>
<dbReference type="SMART" id="SM00220">
    <property type="entry name" value="S_TKc"/>
    <property type="match status" value="1"/>
</dbReference>
<sequence length="310" mass="35943">FLQFLQQNGQCMLADFGFAEEIEEKQLMQSTILINQQSQQKLLGTLNYMSPEQFKEGLFGKLIDYWALGCIFFEVMTGQIAFTDPDPDSFMDYMIQTPYKQIKPDLENGFEELSASAQDIILGLLAPPNDRLGRSHLVKKLIQHEFFSKGRSSEKILNLEDDLLKKYLTQPESFTHEQLNDVPLIPFEPFLKHIKSPWQPPLQNEEDLQYFPPKQIQIQDVSVKNTESQSEDGEIKNGQFVLDKLIIDKPDQFMGLDYVTCENQLEDNDIKQVIMMANFTKNESMEDVGQKYCEQKTPYIKSQEKLKDIQ</sequence>
<name>A0A146K2I8_9EUKA</name>
<feature type="domain" description="Protein kinase" evidence="9">
    <location>
        <begin position="1"/>
        <end position="147"/>
    </location>
</feature>
<gene>
    <name evidence="10" type="ORF">TPC1_17354</name>
</gene>
<dbReference type="InterPro" id="IPR000719">
    <property type="entry name" value="Prot_kinase_dom"/>
</dbReference>
<keyword evidence="5 10" id="KW-0418">Kinase</keyword>
<keyword evidence="2" id="KW-0723">Serine/threonine-protein kinase</keyword>
<dbReference type="EMBL" id="GDID01005486">
    <property type="protein sequence ID" value="JAP91120.1"/>
    <property type="molecule type" value="Transcribed_RNA"/>
</dbReference>
<organism evidence="10">
    <name type="scientific">Trepomonas sp. PC1</name>
    <dbReference type="NCBI Taxonomy" id="1076344"/>
    <lineage>
        <taxon>Eukaryota</taxon>
        <taxon>Metamonada</taxon>
        <taxon>Diplomonadida</taxon>
        <taxon>Hexamitidae</taxon>
        <taxon>Hexamitinae</taxon>
        <taxon>Trepomonas</taxon>
    </lineage>
</organism>
<evidence type="ECO:0000259" key="9">
    <source>
        <dbReference type="PROSITE" id="PS50011"/>
    </source>
</evidence>
<accession>A0A146K2I8</accession>
<evidence type="ECO:0000256" key="3">
    <source>
        <dbReference type="ARBA" id="ARBA00022679"/>
    </source>
</evidence>
<dbReference type="Pfam" id="PF00069">
    <property type="entry name" value="Pkinase"/>
    <property type="match status" value="1"/>
</dbReference>
<dbReference type="PANTHER" id="PTHR24356">
    <property type="entry name" value="SERINE/THREONINE-PROTEIN KINASE"/>
    <property type="match status" value="1"/>
</dbReference>
<keyword evidence="6" id="KW-0067">ATP-binding</keyword>
<dbReference type="EC" id="2.7.11.1" evidence="1"/>
<evidence type="ECO:0000256" key="2">
    <source>
        <dbReference type="ARBA" id="ARBA00022527"/>
    </source>
</evidence>
<protein>
    <recommendedName>
        <fullName evidence="1">non-specific serine/threonine protein kinase</fullName>
        <ecNumber evidence="1">2.7.11.1</ecNumber>
    </recommendedName>
</protein>
<evidence type="ECO:0000256" key="1">
    <source>
        <dbReference type="ARBA" id="ARBA00012513"/>
    </source>
</evidence>
<evidence type="ECO:0000256" key="5">
    <source>
        <dbReference type="ARBA" id="ARBA00022777"/>
    </source>
</evidence>
<comment type="catalytic activity">
    <reaction evidence="7">
        <text>L-threonyl-[protein] + ATP = O-phospho-L-threonyl-[protein] + ADP + H(+)</text>
        <dbReference type="Rhea" id="RHEA:46608"/>
        <dbReference type="Rhea" id="RHEA-COMP:11060"/>
        <dbReference type="Rhea" id="RHEA-COMP:11605"/>
        <dbReference type="ChEBI" id="CHEBI:15378"/>
        <dbReference type="ChEBI" id="CHEBI:30013"/>
        <dbReference type="ChEBI" id="CHEBI:30616"/>
        <dbReference type="ChEBI" id="CHEBI:61977"/>
        <dbReference type="ChEBI" id="CHEBI:456216"/>
        <dbReference type="EC" id="2.7.11.1"/>
    </reaction>
</comment>
<keyword evidence="4" id="KW-0547">Nucleotide-binding</keyword>
<evidence type="ECO:0000256" key="7">
    <source>
        <dbReference type="ARBA" id="ARBA00047899"/>
    </source>
</evidence>
<reference evidence="10" key="1">
    <citation type="submission" date="2015-07" db="EMBL/GenBank/DDBJ databases">
        <title>Adaptation to a free-living lifestyle via gene acquisitions in the diplomonad Trepomonas sp. PC1.</title>
        <authorList>
            <person name="Xu F."/>
            <person name="Jerlstrom-Hultqvist J."/>
            <person name="Kolisko M."/>
            <person name="Simpson A.G.B."/>
            <person name="Roger A.J."/>
            <person name="Svard S.G."/>
            <person name="Andersson J.O."/>
        </authorList>
    </citation>
    <scope>NUCLEOTIDE SEQUENCE</scope>
    <source>
        <strain evidence="10">PC1</strain>
    </source>
</reference>
<evidence type="ECO:0000256" key="6">
    <source>
        <dbReference type="ARBA" id="ARBA00022840"/>
    </source>
</evidence>
<evidence type="ECO:0000256" key="4">
    <source>
        <dbReference type="ARBA" id="ARBA00022741"/>
    </source>
</evidence>
<dbReference type="PANTHER" id="PTHR24356:SF1">
    <property type="entry name" value="SERINE_THREONINE-PROTEIN KINASE GREATWALL"/>
    <property type="match status" value="1"/>
</dbReference>
<dbReference type="AlphaFoldDB" id="A0A146K2I8"/>
<dbReference type="InterPro" id="IPR011009">
    <property type="entry name" value="Kinase-like_dom_sf"/>
</dbReference>
<dbReference type="InterPro" id="IPR050236">
    <property type="entry name" value="Ser_Thr_kinase_AGC"/>
</dbReference>
<dbReference type="Gene3D" id="1.10.510.10">
    <property type="entry name" value="Transferase(Phosphotransferase) domain 1"/>
    <property type="match status" value="1"/>
</dbReference>
<keyword evidence="3" id="KW-0808">Transferase</keyword>
<comment type="catalytic activity">
    <reaction evidence="8">
        <text>L-seryl-[protein] + ATP = O-phospho-L-seryl-[protein] + ADP + H(+)</text>
        <dbReference type="Rhea" id="RHEA:17989"/>
        <dbReference type="Rhea" id="RHEA-COMP:9863"/>
        <dbReference type="Rhea" id="RHEA-COMP:11604"/>
        <dbReference type="ChEBI" id="CHEBI:15378"/>
        <dbReference type="ChEBI" id="CHEBI:29999"/>
        <dbReference type="ChEBI" id="CHEBI:30616"/>
        <dbReference type="ChEBI" id="CHEBI:83421"/>
        <dbReference type="ChEBI" id="CHEBI:456216"/>
        <dbReference type="EC" id="2.7.11.1"/>
    </reaction>
</comment>
<dbReference type="GO" id="GO:0035556">
    <property type="term" value="P:intracellular signal transduction"/>
    <property type="evidence" value="ECO:0007669"/>
    <property type="project" value="TreeGrafter"/>
</dbReference>
<evidence type="ECO:0000256" key="8">
    <source>
        <dbReference type="ARBA" id="ARBA00048679"/>
    </source>
</evidence>
<dbReference type="GO" id="GO:0004674">
    <property type="term" value="F:protein serine/threonine kinase activity"/>
    <property type="evidence" value="ECO:0007669"/>
    <property type="project" value="UniProtKB-KW"/>
</dbReference>
<evidence type="ECO:0000313" key="10">
    <source>
        <dbReference type="EMBL" id="JAP91120.1"/>
    </source>
</evidence>
<proteinExistence type="predicted"/>
<dbReference type="GO" id="GO:0005524">
    <property type="term" value="F:ATP binding"/>
    <property type="evidence" value="ECO:0007669"/>
    <property type="project" value="UniProtKB-KW"/>
</dbReference>
<dbReference type="SUPFAM" id="SSF56112">
    <property type="entry name" value="Protein kinase-like (PK-like)"/>
    <property type="match status" value="1"/>
</dbReference>